<dbReference type="Proteomes" id="UP000824469">
    <property type="component" value="Unassembled WGS sequence"/>
</dbReference>
<dbReference type="AlphaFoldDB" id="A0AA38GBL9"/>
<evidence type="ECO:0000313" key="2">
    <source>
        <dbReference type="EMBL" id="KAH9320259.1"/>
    </source>
</evidence>
<feature type="domain" description="Reverse transcriptase" evidence="1">
    <location>
        <begin position="18"/>
        <end position="120"/>
    </location>
</feature>
<dbReference type="PANTHER" id="PTHR46890:SF48">
    <property type="entry name" value="RNA-DIRECTED DNA POLYMERASE"/>
    <property type="match status" value="1"/>
</dbReference>
<proteinExistence type="predicted"/>
<name>A0AA38GBL9_TAXCH</name>
<organism evidence="2 3">
    <name type="scientific">Taxus chinensis</name>
    <name type="common">Chinese yew</name>
    <name type="synonym">Taxus wallichiana var. chinensis</name>
    <dbReference type="NCBI Taxonomy" id="29808"/>
    <lineage>
        <taxon>Eukaryota</taxon>
        <taxon>Viridiplantae</taxon>
        <taxon>Streptophyta</taxon>
        <taxon>Embryophyta</taxon>
        <taxon>Tracheophyta</taxon>
        <taxon>Spermatophyta</taxon>
        <taxon>Pinopsida</taxon>
        <taxon>Pinidae</taxon>
        <taxon>Conifers II</taxon>
        <taxon>Cupressales</taxon>
        <taxon>Taxaceae</taxon>
        <taxon>Taxus</taxon>
    </lineage>
</organism>
<dbReference type="PANTHER" id="PTHR46890">
    <property type="entry name" value="NON-LTR RETROLELEMENT REVERSE TRANSCRIPTASE-LIKE PROTEIN-RELATED"/>
    <property type="match status" value="1"/>
</dbReference>
<dbReference type="InterPro" id="IPR000477">
    <property type="entry name" value="RT_dom"/>
</dbReference>
<feature type="non-terminal residue" evidence="2">
    <location>
        <position position="130"/>
    </location>
</feature>
<dbReference type="Pfam" id="PF00078">
    <property type="entry name" value="RVT_1"/>
    <property type="match status" value="1"/>
</dbReference>
<keyword evidence="3" id="KW-1185">Reference proteome</keyword>
<gene>
    <name evidence="2" type="ORF">KI387_022028</name>
</gene>
<protein>
    <recommendedName>
        <fullName evidence="1">Reverse transcriptase domain-containing protein</fullName>
    </recommendedName>
</protein>
<feature type="non-terminal residue" evidence="2">
    <location>
        <position position="1"/>
    </location>
</feature>
<reference evidence="2 3" key="1">
    <citation type="journal article" date="2021" name="Nat. Plants">
        <title>The Taxus genome provides insights into paclitaxel biosynthesis.</title>
        <authorList>
            <person name="Xiong X."/>
            <person name="Gou J."/>
            <person name="Liao Q."/>
            <person name="Li Y."/>
            <person name="Zhou Q."/>
            <person name="Bi G."/>
            <person name="Li C."/>
            <person name="Du R."/>
            <person name="Wang X."/>
            <person name="Sun T."/>
            <person name="Guo L."/>
            <person name="Liang H."/>
            <person name="Lu P."/>
            <person name="Wu Y."/>
            <person name="Zhang Z."/>
            <person name="Ro D.K."/>
            <person name="Shang Y."/>
            <person name="Huang S."/>
            <person name="Yan J."/>
        </authorList>
    </citation>
    <scope>NUCLEOTIDE SEQUENCE [LARGE SCALE GENOMIC DNA]</scope>
    <source>
        <strain evidence="2">Ta-2019</strain>
    </source>
</reference>
<dbReference type="EMBL" id="JAHRHJ020000004">
    <property type="protein sequence ID" value="KAH9320259.1"/>
    <property type="molecule type" value="Genomic_DNA"/>
</dbReference>
<comment type="caution">
    <text evidence="2">The sequence shown here is derived from an EMBL/GenBank/DDBJ whole genome shotgun (WGS) entry which is preliminary data.</text>
</comment>
<evidence type="ECO:0000313" key="3">
    <source>
        <dbReference type="Proteomes" id="UP000824469"/>
    </source>
</evidence>
<sequence length="130" mass="14714">LIGSWDVCVSTVSFSVLVNGSASPFFKPSRGLRQGCHLSTYLFLLVAERLSRAIQEVKRTRDIKGIKVGGEEYLTHILFVHDVLLFTNGFLVEGQKLQETRKLYCKAMGMEVIFHKSTISFNDIDEETQQ</sequence>
<accession>A0AA38GBL9</accession>
<dbReference type="InterPro" id="IPR052343">
    <property type="entry name" value="Retrotransposon-Effector_Assoc"/>
</dbReference>
<dbReference type="OMA" id="WIKAYIS"/>
<evidence type="ECO:0000259" key="1">
    <source>
        <dbReference type="Pfam" id="PF00078"/>
    </source>
</evidence>